<keyword evidence="2" id="KW-1185">Reference proteome</keyword>
<evidence type="ECO:0000313" key="1">
    <source>
        <dbReference type="EMBL" id="MFC5888986.1"/>
    </source>
</evidence>
<dbReference type="InterPro" id="IPR034660">
    <property type="entry name" value="DinB/YfiT-like"/>
</dbReference>
<dbReference type="RefSeq" id="WP_313762245.1">
    <property type="nucleotide sequence ID" value="NZ_BAAAVH010000009.1"/>
</dbReference>
<evidence type="ECO:0000313" key="2">
    <source>
        <dbReference type="Proteomes" id="UP001596067"/>
    </source>
</evidence>
<dbReference type="Pfam" id="PF04978">
    <property type="entry name" value="MST"/>
    <property type="match status" value="1"/>
</dbReference>
<dbReference type="EMBL" id="JBHSOD010000049">
    <property type="protein sequence ID" value="MFC5888986.1"/>
    <property type="molecule type" value="Genomic_DNA"/>
</dbReference>
<proteinExistence type="predicted"/>
<comment type="caution">
    <text evidence="1">The sequence shown here is derived from an EMBL/GenBank/DDBJ whole genome shotgun (WGS) entry which is preliminary data.</text>
</comment>
<dbReference type="Proteomes" id="UP001596067">
    <property type="component" value="Unassembled WGS sequence"/>
</dbReference>
<gene>
    <name evidence="1" type="ORF">ACFP0N_28855</name>
</gene>
<organism evidence="1 2">
    <name type="scientific">Kitasatospora aburaviensis</name>
    <dbReference type="NCBI Taxonomy" id="67265"/>
    <lineage>
        <taxon>Bacteria</taxon>
        <taxon>Bacillati</taxon>
        <taxon>Actinomycetota</taxon>
        <taxon>Actinomycetes</taxon>
        <taxon>Kitasatosporales</taxon>
        <taxon>Streptomycetaceae</taxon>
        <taxon>Kitasatospora</taxon>
    </lineage>
</organism>
<reference evidence="2" key="1">
    <citation type="journal article" date="2019" name="Int. J. Syst. Evol. Microbiol.">
        <title>The Global Catalogue of Microorganisms (GCM) 10K type strain sequencing project: providing services to taxonomists for standard genome sequencing and annotation.</title>
        <authorList>
            <consortium name="The Broad Institute Genomics Platform"/>
            <consortium name="The Broad Institute Genome Sequencing Center for Infectious Disease"/>
            <person name="Wu L."/>
            <person name="Ma J."/>
        </authorList>
    </citation>
    <scope>NUCLEOTIDE SEQUENCE [LARGE SCALE GENOMIC DNA]</scope>
    <source>
        <strain evidence="2">CGMCC 4.1469</strain>
    </source>
</reference>
<dbReference type="Gene3D" id="1.20.120.450">
    <property type="entry name" value="dinb family like domain"/>
    <property type="match status" value="1"/>
</dbReference>
<name>A0ABW1F457_9ACTN</name>
<accession>A0ABW1F457</accession>
<sequence length="175" mass="19421">MAAMTTTTTRIDPPMTADEPAMLTAWLDYHRATLALKCEGLTDEQLKLRSVPPSTLSLLGLVRHMAEVERYWFRTVLAGEDTGPNGLYWTREDPDGDFDNVDGADAAADFAAWRAEVAAARAASEGLPLETVAKRDRRGEQVTLRWILVHMVEEYARHNGHADLLRELVDGVTGE</sequence>
<dbReference type="InterPro" id="IPR007061">
    <property type="entry name" value="MST-like"/>
</dbReference>
<protein>
    <submittedName>
        <fullName evidence="1">DinB family protein</fullName>
    </submittedName>
</protein>
<dbReference type="SUPFAM" id="SSF109854">
    <property type="entry name" value="DinB/YfiT-like putative metalloenzymes"/>
    <property type="match status" value="1"/>
</dbReference>